<organism evidence="2 3">
    <name type="scientific">Haloarcula amylolytica JCM 13557</name>
    <dbReference type="NCBI Taxonomy" id="1227452"/>
    <lineage>
        <taxon>Archaea</taxon>
        <taxon>Methanobacteriati</taxon>
        <taxon>Methanobacteriota</taxon>
        <taxon>Stenosarchaea group</taxon>
        <taxon>Halobacteria</taxon>
        <taxon>Halobacteriales</taxon>
        <taxon>Haloarculaceae</taxon>
        <taxon>Haloarcula</taxon>
    </lineage>
</organism>
<dbReference type="PANTHER" id="PTHR43685:SF2">
    <property type="entry name" value="GLYCOSYLTRANSFERASE 2-LIKE DOMAIN-CONTAINING PROTEIN"/>
    <property type="match status" value="1"/>
</dbReference>
<dbReference type="AlphaFoldDB" id="M0KSK5"/>
<feature type="domain" description="Glycosyltransferase 2-like" evidence="1">
    <location>
        <begin position="7"/>
        <end position="129"/>
    </location>
</feature>
<dbReference type="Gene3D" id="3.90.550.10">
    <property type="entry name" value="Spore Coat Polysaccharide Biosynthesis Protein SpsA, Chain A"/>
    <property type="match status" value="1"/>
</dbReference>
<dbReference type="GO" id="GO:0016740">
    <property type="term" value="F:transferase activity"/>
    <property type="evidence" value="ECO:0007669"/>
    <property type="project" value="UniProtKB-KW"/>
</dbReference>
<proteinExistence type="predicted"/>
<dbReference type="InterPro" id="IPR050834">
    <property type="entry name" value="Glycosyltransf_2"/>
</dbReference>
<evidence type="ECO:0000313" key="2">
    <source>
        <dbReference type="EMBL" id="EMA22725.1"/>
    </source>
</evidence>
<dbReference type="PANTHER" id="PTHR43685">
    <property type="entry name" value="GLYCOSYLTRANSFERASE"/>
    <property type="match status" value="1"/>
</dbReference>
<protein>
    <submittedName>
        <fullName evidence="2">Glycosyl transferase</fullName>
    </submittedName>
</protein>
<gene>
    <name evidence="2" type="ORF">C442_06856</name>
</gene>
<reference evidence="2 3" key="1">
    <citation type="journal article" date="2014" name="PLoS Genet.">
        <title>Phylogenetically driven sequencing of extremely halophilic archaea reveals strategies for static and dynamic osmo-response.</title>
        <authorList>
            <person name="Becker E.A."/>
            <person name="Seitzer P.M."/>
            <person name="Tritt A."/>
            <person name="Larsen D."/>
            <person name="Krusor M."/>
            <person name="Yao A.I."/>
            <person name="Wu D."/>
            <person name="Madern D."/>
            <person name="Eisen J.A."/>
            <person name="Darling A.E."/>
            <person name="Facciotti M.T."/>
        </authorList>
    </citation>
    <scope>NUCLEOTIDE SEQUENCE [LARGE SCALE GENOMIC DNA]</scope>
    <source>
        <strain evidence="2 3">JCM 13557</strain>
    </source>
</reference>
<dbReference type="Proteomes" id="UP000011623">
    <property type="component" value="Unassembled WGS sequence"/>
</dbReference>
<accession>M0KSK5</accession>
<dbReference type="SUPFAM" id="SSF53448">
    <property type="entry name" value="Nucleotide-diphospho-sugar transferases"/>
    <property type="match status" value="1"/>
</dbReference>
<keyword evidence="3" id="KW-1185">Reference proteome</keyword>
<keyword evidence="2" id="KW-0808">Transferase</keyword>
<dbReference type="Pfam" id="PF00535">
    <property type="entry name" value="Glycos_transf_2"/>
    <property type="match status" value="1"/>
</dbReference>
<dbReference type="InterPro" id="IPR029044">
    <property type="entry name" value="Nucleotide-diphossugar_trans"/>
</dbReference>
<dbReference type="RefSeq" id="WP_008308960.1">
    <property type="nucleotide sequence ID" value="NZ_AOLW01000015.1"/>
</dbReference>
<comment type="caution">
    <text evidence="2">The sequence shown here is derived from an EMBL/GenBank/DDBJ whole genome shotgun (WGS) entry which is preliminary data.</text>
</comment>
<evidence type="ECO:0000259" key="1">
    <source>
        <dbReference type="Pfam" id="PF00535"/>
    </source>
</evidence>
<sequence length="302" mass="33982">MDEKLVSVVITTYYRNDGLREAIESVKSQSYDNIEIIVVDDSGEKHAAPVVEEFDLTYIPNDGNIGVNKSRSIGIDATQGKYIQLFDDDDILRPTKIEKQVSVMESNTSATVVYCGLKDQKNNFLCPDKDARGDILDLILQFNVEPAHTSTLLFDGPLMRELSPFNSYPAATDMPFKIRASAHGECDFVDECLVVKKDLGNKLSEGLEYSDALLSIINDFEHLYENNKHLRDRALANAYRRRGIDYIYNDVWSFEAILSFAKTIYYEENVDAVLIGQFLGSLLGQPGYKTVKSCGDIINTDR</sequence>
<dbReference type="EMBL" id="AOLW01000015">
    <property type="protein sequence ID" value="EMA22725.1"/>
    <property type="molecule type" value="Genomic_DNA"/>
</dbReference>
<evidence type="ECO:0000313" key="3">
    <source>
        <dbReference type="Proteomes" id="UP000011623"/>
    </source>
</evidence>
<dbReference type="InterPro" id="IPR001173">
    <property type="entry name" value="Glyco_trans_2-like"/>
</dbReference>
<dbReference type="CDD" id="cd00761">
    <property type="entry name" value="Glyco_tranf_GTA_type"/>
    <property type="match status" value="1"/>
</dbReference>
<name>M0KSK5_9EURY</name>